<name>C4J762_MAIZE</name>
<evidence type="ECO:0000313" key="1">
    <source>
        <dbReference type="EMBL" id="ACR37012.1"/>
    </source>
</evidence>
<proteinExistence type="evidence at transcript level"/>
<sequence>MLTHGASRRTHSLKTNWRFSVIHLPPRRTSLRLKFQRP</sequence>
<reference evidence="1" key="1">
    <citation type="journal article" date="2009" name="PLoS Genet.">
        <title>Sequencing, mapping, and analysis of 27,455 maize full-length cDNAs.</title>
        <authorList>
            <person name="Soderlund C."/>
            <person name="Descour A."/>
            <person name="Kudrna D."/>
            <person name="Bomhoff M."/>
            <person name="Boyd L."/>
            <person name="Currie J."/>
            <person name="Angelova A."/>
            <person name="Collura K."/>
            <person name="Wissotski M."/>
            <person name="Ashley E."/>
            <person name="Morrow D."/>
            <person name="Fernandes J."/>
            <person name="Walbot V."/>
            <person name="Yu Y."/>
        </authorList>
    </citation>
    <scope>NUCLEOTIDE SEQUENCE</scope>
    <source>
        <strain evidence="1">B73</strain>
    </source>
</reference>
<dbReference type="EMBL" id="BT086659">
    <property type="protein sequence ID" value="ACR37012.1"/>
    <property type="molecule type" value="mRNA"/>
</dbReference>
<protein>
    <submittedName>
        <fullName evidence="1">Uncharacterized protein</fullName>
    </submittedName>
</protein>
<dbReference type="AlphaFoldDB" id="C4J762"/>
<organism evidence="1">
    <name type="scientific">Zea mays</name>
    <name type="common">Maize</name>
    <dbReference type="NCBI Taxonomy" id="4577"/>
    <lineage>
        <taxon>Eukaryota</taxon>
        <taxon>Viridiplantae</taxon>
        <taxon>Streptophyta</taxon>
        <taxon>Embryophyta</taxon>
        <taxon>Tracheophyta</taxon>
        <taxon>Spermatophyta</taxon>
        <taxon>Magnoliopsida</taxon>
        <taxon>Liliopsida</taxon>
        <taxon>Poales</taxon>
        <taxon>Poaceae</taxon>
        <taxon>PACMAD clade</taxon>
        <taxon>Panicoideae</taxon>
        <taxon>Andropogonodae</taxon>
        <taxon>Andropogoneae</taxon>
        <taxon>Tripsacinae</taxon>
        <taxon>Zea</taxon>
    </lineage>
</organism>
<accession>C4J762</accession>